<evidence type="ECO:0000313" key="1">
    <source>
        <dbReference type="EMBL" id="NKN33380.1"/>
    </source>
</evidence>
<evidence type="ECO:0008006" key="3">
    <source>
        <dbReference type="Google" id="ProtNLM"/>
    </source>
</evidence>
<evidence type="ECO:0000313" key="2">
    <source>
        <dbReference type="Proteomes" id="UP000740754"/>
    </source>
</evidence>
<dbReference type="InterPro" id="IPR015943">
    <property type="entry name" value="WD40/YVTN_repeat-like_dom_sf"/>
</dbReference>
<gene>
    <name evidence="1" type="ORF">HF203_09110</name>
</gene>
<name>A0ABX1I731_9GAMM</name>
<keyword evidence="2" id="KW-1185">Reference proteome</keyword>
<reference evidence="1 2" key="1">
    <citation type="submission" date="2020-04" db="EMBL/GenBank/DDBJ databases">
        <title>Draft Whole-Genome sequence of Marichromatium bheemlicum DSM 18632, type strain.</title>
        <authorList>
            <person name="Kyndt J.A."/>
            <person name="Meyer T.E."/>
        </authorList>
    </citation>
    <scope>NUCLEOTIDE SEQUENCE [LARGE SCALE GENOMIC DNA]</scope>
    <source>
        <strain evidence="1 2">DSM 18632</strain>
    </source>
</reference>
<protein>
    <recommendedName>
        <fullName evidence="3">Oligogalacturonide lyase</fullName>
    </recommendedName>
</protein>
<sequence>MMTPYRQLRDTRLLPWRLRNRLECWVEEVARCRYPALYRWLHLGDARSHLRAVTETPGHHFFGYYDKSPWNSTGEVLLAHRAAFNDRAPSAEDVLELVQIDVERGVARTFAQTRAWNWQQGAMLQWHPQCPRSQVIYNDRRDGRFVAVVHDLECGERCCYRHPLYAVLADGRQGFSLNFARLAVHRPGYGYAGLEDPYARERAPADDGLWHLDLETGEAQLVVSLAQLAARDPKPSMRDAWHYVNHIQPSRGGARLAFFHVWHRDGQGWEVRLYSCRPDGSGLRCLLDTGFISHYDWRDDEVLLVWANRGPGQAPCFQRIDHRAAAPEPFAVDTVHEDGHCSFSPDLRWVINDTYPDRHQMRTLMLLDATTGARRDLARLYSPKAQWWGELRCDLHPRWSRDGRQVCIDSVHHGSRQLYVIDLAPWIGR</sequence>
<comment type="caution">
    <text evidence="1">The sequence shown here is derived from an EMBL/GenBank/DDBJ whole genome shotgun (WGS) entry which is preliminary data.</text>
</comment>
<dbReference type="Proteomes" id="UP000740754">
    <property type="component" value="Unassembled WGS sequence"/>
</dbReference>
<dbReference type="SUPFAM" id="SSF82171">
    <property type="entry name" value="DPP6 N-terminal domain-like"/>
    <property type="match status" value="1"/>
</dbReference>
<dbReference type="EMBL" id="JAAXKX010000011">
    <property type="protein sequence ID" value="NKN33380.1"/>
    <property type="molecule type" value="Genomic_DNA"/>
</dbReference>
<dbReference type="Gene3D" id="2.130.10.10">
    <property type="entry name" value="YVTN repeat-like/Quinoprotein amine dehydrogenase"/>
    <property type="match status" value="1"/>
</dbReference>
<proteinExistence type="predicted"/>
<accession>A0ABX1I731</accession>
<organism evidence="1 2">
    <name type="scientific">Marichromatium bheemlicum</name>
    <dbReference type="NCBI Taxonomy" id="365339"/>
    <lineage>
        <taxon>Bacteria</taxon>
        <taxon>Pseudomonadati</taxon>
        <taxon>Pseudomonadota</taxon>
        <taxon>Gammaproteobacteria</taxon>
        <taxon>Chromatiales</taxon>
        <taxon>Chromatiaceae</taxon>
        <taxon>Marichromatium</taxon>
    </lineage>
</organism>
<dbReference type="RefSeq" id="WP_168668879.1">
    <property type="nucleotide sequence ID" value="NZ_JAAXKX010000011.1"/>
</dbReference>